<evidence type="ECO:0000256" key="1">
    <source>
        <dbReference type="ARBA" id="ARBA00022729"/>
    </source>
</evidence>
<reference evidence="3" key="1">
    <citation type="submission" date="2015-10" db="EMBL/GenBank/DDBJ databases">
        <authorList>
            <person name="Gilbert D.G."/>
        </authorList>
    </citation>
    <scope>NUCLEOTIDE SEQUENCE</scope>
</reference>
<dbReference type="NCBIfam" id="NF038402">
    <property type="entry name" value="TroA_like"/>
    <property type="match status" value="1"/>
</dbReference>
<dbReference type="PANTHER" id="PTHR30535">
    <property type="entry name" value="VITAMIN B12-BINDING PROTEIN"/>
    <property type="match status" value="1"/>
</dbReference>
<dbReference type="PROSITE" id="PS50983">
    <property type="entry name" value="FE_B12_PBP"/>
    <property type="match status" value="1"/>
</dbReference>
<keyword evidence="1" id="KW-0732">Signal</keyword>
<dbReference type="CDD" id="cd01144">
    <property type="entry name" value="BtuF"/>
    <property type="match status" value="1"/>
</dbReference>
<dbReference type="InterPro" id="IPR054828">
    <property type="entry name" value="Vit_B12_bind_prot"/>
</dbReference>
<name>A0A160TC20_9ZZZZ</name>
<accession>A0A160TC20</accession>
<protein>
    <submittedName>
        <fullName evidence="3">Vitamin B12 ABC transporter, B12-binding component BtuF</fullName>
    </submittedName>
</protein>
<evidence type="ECO:0000313" key="3">
    <source>
        <dbReference type="EMBL" id="CUS41960.1"/>
    </source>
</evidence>
<dbReference type="Gene3D" id="3.40.50.1980">
    <property type="entry name" value="Nitrogenase molybdenum iron protein domain"/>
    <property type="match status" value="2"/>
</dbReference>
<sequence>MKTRFVFIFLCCCFNASFTLAQSSESFDLIDDAGVEHHFSGPVKRIVSLMPHGTELLFEVGAGDLIVGAVDYSDYPEAAKKIPRIGGYSGMNIEAILALQPDIVLAWPEGNPNRELQKLTALGVPLFVSDPVTFDGIAVNLERLGILTGHKESGAIAAQELRQQVDKLKRTYQQSVRVRVFYQVWNQPLITQNGDTFISQAIDLCGGHNVFADLDIRAPHINMEAVLVADPDVIVASGMGESRPEWLDDWKEFPKLNAVKYANLFHIHPDLFHRPTSRFLQGTQQLCEHLTTAREHMAAK</sequence>
<dbReference type="InterPro" id="IPR050902">
    <property type="entry name" value="ABC_Transporter_SBP"/>
</dbReference>
<feature type="domain" description="Fe/B12 periplasmic-binding" evidence="2">
    <location>
        <begin position="45"/>
        <end position="294"/>
    </location>
</feature>
<evidence type="ECO:0000259" key="2">
    <source>
        <dbReference type="PROSITE" id="PS50983"/>
    </source>
</evidence>
<dbReference type="SUPFAM" id="SSF53807">
    <property type="entry name" value="Helical backbone' metal receptor"/>
    <property type="match status" value="1"/>
</dbReference>
<dbReference type="GO" id="GO:0071281">
    <property type="term" value="P:cellular response to iron ion"/>
    <property type="evidence" value="ECO:0007669"/>
    <property type="project" value="TreeGrafter"/>
</dbReference>
<dbReference type="PANTHER" id="PTHR30535:SF34">
    <property type="entry name" value="MOLYBDATE-BINDING PROTEIN MOLA"/>
    <property type="match status" value="1"/>
</dbReference>
<dbReference type="Pfam" id="PF01497">
    <property type="entry name" value="Peripla_BP_2"/>
    <property type="match status" value="1"/>
</dbReference>
<dbReference type="EMBL" id="CZQC01000058">
    <property type="protein sequence ID" value="CUS41960.1"/>
    <property type="molecule type" value="Genomic_DNA"/>
</dbReference>
<dbReference type="InterPro" id="IPR002491">
    <property type="entry name" value="ABC_transptr_periplasmic_BD"/>
</dbReference>
<dbReference type="AlphaFoldDB" id="A0A160TC20"/>
<proteinExistence type="predicted"/>
<organism evidence="3">
    <name type="scientific">hydrothermal vent metagenome</name>
    <dbReference type="NCBI Taxonomy" id="652676"/>
    <lineage>
        <taxon>unclassified sequences</taxon>
        <taxon>metagenomes</taxon>
        <taxon>ecological metagenomes</taxon>
    </lineage>
</organism>
<gene>
    <name evidence="3" type="ORF">MGWOODY_Tha3008</name>
</gene>